<dbReference type="EMBL" id="JABVXQ010000002">
    <property type="protein sequence ID" value="KAF6125467.1"/>
    <property type="molecule type" value="Genomic_DNA"/>
</dbReference>
<name>A0A834ET67_9CHIR</name>
<evidence type="ECO:0000313" key="3">
    <source>
        <dbReference type="Proteomes" id="UP000664940"/>
    </source>
</evidence>
<evidence type="ECO:0000256" key="1">
    <source>
        <dbReference type="SAM" id="MobiDB-lite"/>
    </source>
</evidence>
<gene>
    <name evidence="2" type="ORF">HJG60_009908</name>
</gene>
<organism evidence="2 3">
    <name type="scientific">Phyllostomus discolor</name>
    <name type="common">pale spear-nosed bat</name>
    <dbReference type="NCBI Taxonomy" id="89673"/>
    <lineage>
        <taxon>Eukaryota</taxon>
        <taxon>Metazoa</taxon>
        <taxon>Chordata</taxon>
        <taxon>Craniata</taxon>
        <taxon>Vertebrata</taxon>
        <taxon>Euteleostomi</taxon>
        <taxon>Mammalia</taxon>
        <taxon>Eutheria</taxon>
        <taxon>Laurasiatheria</taxon>
        <taxon>Chiroptera</taxon>
        <taxon>Yangochiroptera</taxon>
        <taxon>Phyllostomidae</taxon>
        <taxon>Phyllostominae</taxon>
        <taxon>Phyllostomus</taxon>
    </lineage>
</organism>
<dbReference type="Proteomes" id="UP000664940">
    <property type="component" value="Unassembled WGS sequence"/>
</dbReference>
<feature type="region of interest" description="Disordered" evidence="1">
    <location>
        <begin position="1"/>
        <end position="24"/>
    </location>
</feature>
<evidence type="ECO:0000313" key="2">
    <source>
        <dbReference type="EMBL" id="KAF6125467.1"/>
    </source>
</evidence>
<proteinExistence type="predicted"/>
<comment type="caution">
    <text evidence="2">The sequence shown here is derived from an EMBL/GenBank/DDBJ whole genome shotgun (WGS) entry which is preliminary data.</text>
</comment>
<feature type="compositionally biased region" description="Basic residues" evidence="1">
    <location>
        <begin position="1"/>
        <end position="11"/>
    </location>
</feature>
<accession>A0A834ET67</accession>
<sequence>MSAKKTPRIHPRLPEKARPVAWSTEASGRDLTLTAHRTAGRLKLSKNLRQSRQRTAAANWRQITADRGQLEGTKFLRGRRAKLRGTPPRLEPGALRSYSQKLNTETCVCLDWLARQRAEC</sequence>
<dbReference type="AlphaFoldDB" id="A0A834ET67"/>
<reference evidence="2 3" key="1">
    <citation type="journal article" date="2020" name="Nature">
        <title>Six reference-quality genomes reveal evolution of bat adaptations.</title>
        <authorList>
            <person name="Jebb D."/>
            <person name="Huang Z."/>
            <person name="Pippel M."/>
            <person name="Hughes G.M."/>
            <person name="Lavrichenko K."/>
            <person name="Devanna P."/>
            <person name="Winkler S."/>
            <person name="Jermiin L.S."/>
            <person name="Skirmuntt E.C."/>
            <person name="Katzourakis A."/>
            <person name="Burkitt-Gray L."/>
            <person name="Ray D.A."/>
            <person name="Sullivan K.A.M."/>
            <person name="Roscito J.G."/>
            <person name="Kirilenko B.M."/>
            <person name="Davalos L.M."/>
            <person name="Corthals A.P."/>
            <person name="Power M.L."/>
            <person name="Jones G."/>
            <person name="Ransome R.D."/>
            <person name="Dechmann D.K.N."/>
            <person name="Locatelli A.G."/>
            <person name="Puechmaille S.J."/>
            <person name="Fedrigo O."/>
            <person name="Jarvis E.D."/>
            <person name="Hiller M."/>
            <person name="Vernes S.C."/>
            <person name="Myers E.W."/>
            <person name="Teeling E.C."/>
        </authorList>
    </citation>
    <scope>NUCLEOTIDE SEQUENCE [LARGE SCALE GENOMIC DNA]</scope>
    <source>
        <strain evidence="2">Bat1K_MPI-CBG_1</strain>
    </source>
</reference>
<protein>
    <submittedName>
        <fullName evidence="2">Uncharacterized protein</fullName>
    </submittedName>
</protein>